<evidence type="ECO:0000313" key="3">
    <source>
        <dbReference type="EMBL" id="BAE74572.1"/>
    </source>
</evidence>
<organism evidence="3 5">
    <name type="scientific">Sodalis glossinidius (strain morsitans)</name>
    <dbReference type="NCBI Taxonomy" id="343509"/>
    <lineage>
        <taxon>Bacteria</taxon>
        <taxon>Pseudomonadati</taxon>
        <taxon>Pseudomonadota</taxon>
        <taxon>Gammaproteobacteria</taxon>
        <taxon>Enterobacterales</taxon>
        <taxon>Bruguierivoracaceae</taxon>
        <taxon>Sodalis</taxon>
    </lineage>
</organism>
<dbReference type="STRING" id="343509.SG1297"/>
<reference evidence="3 5" key="1">
    <citation type="journal article" date="2006" name="Genome Res.">
        <title>Massive genome erosion and functional adaptations provide insights into the symbiotic lifestyle of Sodalis glossinidius in the tsetse host.</title>
        <authorList>
            <person name="Toh H."/>
            <person name="Weiss B.L."/>
            <person name="Perkin S.A.H."/>
            <person name="Yamashita A."/>
            <person name="Oshima K."/>
            <person name="Hattori M."/>
            <person name="Aksoy S."/>
        </authorList>
    </citation>
    <scope>NUCLEOTIDE SEQUENCE [LARGE SCALE GENOMIC DNA]</scope>
    <source>
        <strain evidence="5">morsitans</strain>
        <strain evidence="3">Morsitans</strain>
    </source>
</reference>
<sequence>MPADTLTVTELAGPAPNGPVIAAAWFETRLAREQTLADAERQAVSMLKAARRKAIAILRQAARHQRRIRRELLNERARLEQALLRRRERQWVKRHVSRVLDEAEQERLLIRHAAERIQTSMAQALGAWCGQQPADEQLSARLAQQVVKLASEGTLTLQVHPALVPQMRAAWGEQLTIVAAPHFARTQARLASAHCAVELSLDRHLAHLLAWLRGTAAPAGEADENDRGDTVPGLYAGCTRPAGAGGAQDGTAGDGAA</sequence>
<feature type="compositionally biased region" description="Gly residues" evidence="2">
    <location>
        <begin position="243"/>
        <end position="257"/>
    </location>
</feature>
<evidence type="ECO:0000313" key="4">
    <source>
        <dbReference type="EMBL" id="CRL45293.1"/>
    </source>
</evidence>
<feature type="coiled-coil region" evidence="1">
    <location>
        <begin position="62"/>
        <end position="89"/>
    </location>
</feature>
<reference evidence="4 6" key="2">
    <citation type="submission" date="2015-05" db="EMBL/GenBank/DDBJ databases">
        <authorList>
            <person name="Goodhead I."/>
        </authorList>
    </citation>
    <scope>NUCLEOTIDE SEQUENCE [LARGE SCALE GENOMIC DNA]</scope>
    <source>
        <strain evidence="4">B4</strain>
        <strain evidence="6">morsitans</strain>
    </source>
</reference>
<name>Q2NTF3_SODGM</name>
<dbReference type="BioCyc" id="SGLO343509:SGP1_RS11455-MONOMER"/>
<dbReference type="AlphaFoldDB" id="Q2NTF3"/>
<dbReference type="OrthoDB" id="6629319at2"/>
<proteinExistence type="predicted"/>
<keyword evidence="1" id="KW-0175">Coiled coil</keyword>
<dbReference type="KEGG" id="sgl:SG1297"/>
<evidence type="ECO:0000256" key="2">
    <source>
        <dbReference type="SAM" id="MobiDB-lite"/>
    </source>
</evidence>
<protein>
    <submittedName>
        <fullName evidence="3">Type III secretion apparatus</fullName>
    </submittedName>
</protein>
<dbReference type="EMBL" id="AP008232">
    <property type="protein sequence ID" value="BAE74572.1"/>
    <property type="molecule type" value="Genomic_DNA"/>
</dbReference>
<dbReference type="Proteomes" id="UP000245838">
    <property type="component" value="Chromosome sggmmb4_Chromosome"/>
</dbReference>
<dbReference type="eggNOG" id="COG1317">
    <property type="taxonomic scope" value="Bacteria"/>
</dbReference>
<evidence type="ECO:0000256" key="1">
    <source>
        <dbReference type="SAM" id="Coils"/>
    </source>
</evidence>
<dbReference type="HOGENOM" id="CLU_093765_0_0_6"/>
<evidence type="ECO:0000313" key="6">
    <source>
        <dbReference type="Proteomes" id="UP000245838"/>
    </source>
</evidence>
<keyword evidence="5" id="KW-1185">Reference proteome</keyword>
<dbReference type="RefSeq" id="WP_011411126.1">
    <property type="nucleotide sequence ID" value="NC_007712.1"/>
</dbReference>
<feature type="region of interest" description="Disordered" evidence="2">
    <location>
        <begin position="219"/>
        <end position="257"/>
    </location>
</feature>
<dbReference type="Proteomes" id="UP000001932">
    <property type="component" value="Chromosome"/>
</dbReference>
<accession>Q2NTF3</accession>
<dbReference type="EMBL" id="LN854557">
    <property type="protein sequence ID" value="CRL45293.1"/>
    <property type="molecule type" value="Genomic_DNA"/>
</dbReference>
<evidence type="ECO:0000313" key="5">
    <source>
        <dbReference type="Proteomes" id="UP000001932"/>
    </source>
</evidence>
<gene>
    <name evidence="3" type="ordered locus">SG1297</name>
    <name evidence="4" type="ORF">SGGMMB4_02908</name>
</gene>